<dbReference type="Pfam" id="PF05163">
    <property type="entry name" value="DinB"/>
    <property type="match status" value="1"/>
</dbReference>
<sequence length="163" mass="18088">MESTAQKLQASLQQILSHHPWYGPATYNIIDDISFDAAYETPPGSVHNIAGILLHMLGWAQEVTARMQGKTAGEPAAGDWPDPGQPDEDKWKQLVADFKLANVNLADIIQNFNKSKWDEPINDGRQQEDIPVTYRALIEGLIQHHIYHSGQIALLNRIAGGVL</sequence>
<evidence type="ECO:0000256" key="1">
    <source>
        <dbReference type="ARBA" id="ARBA00008635"/>
    </source>
</evidence>
<protein>
    <submittedName>
        <fullName evidence="3">DinB family protein</fullName>
    </submittedName>
</protein>
<proteinExistence type="inferred from homology"/>
<dbReference type="Gene3D" id="1.20.120.450">
    <property type="entry name" value="dinb family like domain"/>
    <property type="match status" value="1"/>
</dbReference>
<name>A0ABW2ZK46_9SPHI</name>
<dbReference type="SUPFAM" id="SSF109854">
    <property type="entry name" value="DinB/YfiT-like putative metalloenzymes"/>
    <property type="match status" value="1"/>
</dbReference>
<keyword evidence="4" id="KW-1185">Reference proteome</keyword>
<accession>A0ABW2ZK46</accession>
<comment type="similarity">
    <text evidence="1">Belongs to the DinB family.</text>
</comment>
<dbReference type="Proteomes" id="UP001597073">
    <property type="component" value="Unassembled WGS sequence"/>
</dbReference>
<evidence type="ECO:0000313" key="3">
    <source>
        <dbReference type="EMBL" id="MFD0766619.1"/>
    </source>
</evidence>
<evidence type="ECO:0000313" key="4">
    <source>
        <dbReference type="Proteomes" id="UP001597073"/>
    </source>
</evidence>
<comment type="caution">
    <text evidence="3">The sequence shown here is derived from an EMBL/GenBank/DDBJ whole genome shotgun (WGS) entry which is preliminary data.</text>
</comment>
<dbReference type="RefSeq" id="WP_377144711.1">
    <property type="nucleotide sequence ID" value="NZ_JBHTIA010000012.1"/>
</dbReference>
<dbReference type="InterPro" id="IPR007837">
    <property type="entry name" value="DinB"/>
</dbReference>
<keyword evidence="2" id="KW-0479">Metal-binding</keyword>
<dbReference type="InterPro" id="IPR034660">
    <property type="entry name" value="DinB/YfiT-like"/>
</dbReference>
<gene>
    <name evidence="3" type="ORF">ACFQZI_17290</name>
</gene>
<dbReference type="EMBL" id="JBHTIA010000012">
    <property type="protein sequence ID" value="MFD0766619.1"/>
    <property type="molecule type" value="Genomic_DNA"/>
</dbReference>
<organism evidence="3 4">
    <name type="scientific">Mucilaginibacter lutimaris</name>
    <dbReference type="NCBI Taxonomy" id="931629"/>
    <lineage>
        <taxon>Bacteria</taxon>
        <taxon>Pseudomonadati</taxon>
        <taxon>Bacteroidota</taxon>
        <taxon>Sphingobacteriia</taxon>
        <taxon>Sphingobacteriales</taxon>
        <taxon>Sphingobacteriaceae</taxon>
        <taxon>Mucilaginibacter</taxon>
    </lineage>
</organism>
<evidence type="ECO:0000256" key="2">
    <source>
        <dbReference type="ARBA" id="ARBA00022723"/>
    </source>
</evidence>
<reference evidence="4" key="1">
    <citation type="journal article" date="2019" name="Int. J. Syst. Evol. Microbiol.">
        <title>The Global Catalogue of Microorganisms (GCM) 10K type strain sequencing project: providing services to taxonomists for standard genome sequencing and annotation.</title>
        <authorList>
            <consortium name="The Broad Institute Genomics Platform"/>
            <consortium name="The Broad Institute Genome Sequencing Center for Infectious Disease"/>
            <person name="Wu L."/>
            <person name="Ma J."/>
        </authorList>
    </citation>
    <scope>NUCLEOTIDE SEQUENCE [LARGE SCALE GENOMIC DNA]</scope>
    <source>
        <strain evidence="4">CCUG 60742</strain>
    </source>
</reference>